<dbReference type="GO" id="GO:0006886">
    <property type="term" value="P:intracellular protein transport"/>
    <property type="evidence" value="ECO:0007669"/>
    <property type="project" value="TreeGrafter"/>
</dbReference>
<evidence type="ECO:0000256" key="2">
    <source>
        <dbReference type="ARBA" id="ARBA00006972"/>
    </source>
</evidence>
<dbReference type="RefSeq" id="XP_011777708.1">
    <property type="nucleotide sequence ID" value="XM_011779406.1"/>
</dbReference>
<evidence type="ECO:0000256" key="8">
    <source>
        <dbReference type="ARBA" id="ARBA00023034"/>
    </source>
</evidence>
<dbReference type="InterPro" id="IPR011012">
    <property type="entry name" value="Longin-like_dom_sf"/>
</dbReference>
<dbReference type="KEGG" id="tbg:TbgDal_X5290"/>
<evidence type="ECO:0000313" key="16">
    <source>
        <dbReference type="Proteomes" id="UP000002316"/>
    </source>
</evidence>
<dbReference type="AlphaFoldDB" id="D0A2F0"/>
<dbReference type="PANTHER" id="PTHR11043:SF0">
    <property type="entry name" value="COATOMER SUBUNIT ZETA"/>
    <property type="match status" value="1"/>
</dbReference>
<dbReference type="Pfam" id="PF01217">
    <property type="entry name" value="Clat_adaptor_s"/>
    <property type="match status" value="1"/>
</dbReference>
<evidence type="ECO:0000256" key="5">
    <source>
        <dbReference type="ARBA" id="ARBA00022490"/>
    </source>
</evidence>
<dbReference type="OrthoDB" id="10249988at2759"/>
<feature type="domain" description="AP complex mu/sigma subunit" evidence="14">
    <location>
        <begin position="63"/>
        <end position="213"/>
    </location>
</feature>
<feature type="transmembrane region" description="Helical" evidence="13">
    <location>
        <begin position="6"/>
        <end position="26"/>
    </location>
</feature>
<evidence type="ECO:0000256" key="10">
    <source>
        <dbReference type="ARBA" id="ARBA00023329"/>
    </source>
</evidence>
<evidence type="ECO:0000256" key="7">
    <source>
        <dbReference type="ARBA" id="ARBA00022927"/>
    </source>
</evidence>
<evidence type="ECO:0000256" key="4">
    <source>
        <dbReference type="ARBA" id="ARBA00022448"/>
    </source>
</evidence>
<dbReference type="PANTHER" id="PTHR11043">
    <property type="entry name" value="ZETA-COAT PROTEIN"/>
    <property type="match status" value="1"/>
</dbReference>
<dbReference type="VEuPathDB" id="TriTrypDB:Tbg972.10.5290"/>
<dbReference type="GO" id="GO:0006891">
    <property type="term" value="P:intra-Golgi vesicle-mediated transport"/>
    <property type="evidence" value="ECO:0007669"/>
    <property type="project" value="TreeGrafter"/>
</dbReference>
<proteinExistence type="inferred from homology"/>
<dbReference type="GO" id="GO:0030126">
    <property type="term" value="C:COPI vesicle coat"/>
    <property type="evidence" value="ECO:0007669"/>
    <property type="project" value="UniProtKB-UniRule"/>
</dbReference>
<comment type="similarity">
    <text evidence="2 12">Belongs to the adaptor complexes small subunit family.</text>
</comment>
<dbReference type="GO" id="GO:0000139">
    <property type="term" value="C:Golgi membrane"/>
    <property type="evidence" value="ECO:0007669"/>
    <property type="project" value="UniProtKB-SubCell"/>
</dbReference>
<gene>
    <name evidence="15" type="ORF">TbgDal_X5290</name>
</gene>
<organism evidence="15 16">
    <name type="scientific">Trypanosoma brucei gambiense (strain MHOM/CI/86/DAL972)</name>
    <dbReference type="NCBI Taxonomy" id="679716"/>
    <lineage>
        <taxon>Eukaryota</taxon>
        <taxon>Discoba</taxon>
        <taxon>Euglenozoa</taxon>
        <taxon>Kinetoplastea</taxon>
        <taxon>Metakinetoplastina</taxon>
        <taxon>Trypanosomatida</taxon>
        <taxon>Trypanosomatidae</taxon>
        <taxon>Trypanosoma</taxon>
    </lineage>
</organism>
<keyword evidence="4 12" id="KW-0813">Transport</keyword>
<dbReference type="Proteomes" id="UP000002316">
    <property type="component" value="Chromosome 10"/>
</dbReference>
<dbReference type="Gene3D" id="3.30.450.60">
    <property type="match status" value="1"/>
</dbReference>
<keyword evidence="7 12" id="KW-0653">Protein transport</keyword>
<dbReference type="GeneID" id="23865615"/>
<keyword evidence="8 12" id="KW-0333">Golgi apparatus</keyword>
<keyword evidence="5 12" id="KW-0963">Cytoplasm</keyword>
<sequence>MDFIFFYSSLIFTFCCVYFFSSFSAFRESVGKKFAHIYRCFEAGSSPRFPLRRAASMEYMHHIQGVVVLNDSGNRVFVKYYLNEDMKARGVLTTLEKQRALERVIYDAVSAPKRNWAASKDGDIVLHDVHSILFHVWGSITFAIVGDIKENEMVMHTVLRCIVDALQRILKTQDITHKGILEKYDALVLAVDEVIDDGIVLETSAQNVADDVAPFMADAETDTARSALSKVNEYLKENL</sequence>
<reference evidence="16" key="1">
    <citation type="journal article" date="2010" name="PLoS Negl. Trop. Dis.">
        <title>The genome sequence of Trypanosoma brucei gambiense, causative agent of chronic human african trypanosomiasis.</title>
        <authorList>
            <person name="Jackson A.P."/>
            <person name="Sanders M."/>
            <person name="Berry A."/>
            <person name="McQuillan J."/>
            <person name="Aslett M.A."/>
            <person name="Quail M.A."/>
            <person name="Chukualim B."/>
            <person name="Capewell P."/>
            <person name="MacLeod A."/>
            <person name="Melville S.E."/>
            <person name="Gibson W."/>
            <person name="Barry J.D."/>
            <person name="Berriman M."/>
            <person name="Hertz-Fowler C."/>
        </authorList>
    </citation>
    <scope>NUCLEOTIDE SEQUENCE [LARGE SCALE GENOMIC DNA]</scope>
    <source>
        <strain evidence="16">MHOM/CI/86/DAL972</strain>
    </source>
</reference>
<keyword evidence="13" id="KW-0812">Transmembrane</keyword>
<comment type="subcellular location">
    <subcellularLocation>
        <location evidence="12">Cytoplasm</location>
    </subcellularLocation>
    <subcellularLocation>
        <location evidence="1 12">Golgi apparatus membrane</location>
        <topology evidence="1 12">Peripheral membrane protein</topology>
        <orientation evidence="1 12">Cytoplasmic side</orientation>
    </subcellularLocation>
    <subcellularLocation>
        <location evidence="12">Cytoplasmic vesicle</location>
        <location evidence="12">COPI-coated vesicle membrane</location>
        <topology evidence="12">Peripheral membrane protein</topology>
        <orientation evidence="12">Cytoplasmic side</orientation>
    </subcellularLocation>
</comment>
<evidence type="ECO:0000256" key="1">
    <source>
        <dbReference type="ARBA" id="ARBA00004255"/>
    </source>
</evidence>
<dbReference type="InterPro" id="IPR039652">
    <property type="entry name" value="Coatomer_zeta"/>
</dbReference>
<dbReference type="SUPFAM" id="SSF64356">
    <property type="entry name" value="SNARE-like"/>
    <property type="match status" value="1"/>
</dbReference>
<dbReference type="EMBL" id="FN554973">
    <property type="protein sequence ID" value="CBH15444.1"/>
    <property type="molecule type" value="Genomic_DNA"/>
</dbReference>
<evidence type="ECO:0000256" key="11">
    <source>
        <dbReference type="ARBA" id="ARBA00045555"/>
    </source>
</evidence>
<protein>
    <recommendedName>
        <fullName evidence="12">Coatomer subunit zeta</fullName>
    </recommendedName>
</protein>
<keyword evidence="10 12" id="KW-0968">Cytoplasmic vesicle</keyword>
<evidence type="ECO:0000256" key="3">
    <source>
        <dbReference type="ARBA" id="ARBA00011775"/>
    </source>
</evidence>
<keyword evidence="13" id="KW-1133">Transmembrane helix</keyword>
<evidence type="ECO:0000256" key="13">
    <source>
        <dbReference type="SAM" id="Phobius"/>
    </source>
</evidence>
<evidence type="ECO:0000256" key="6">
    <source>
        <dbReference type="ARBA" id="ARBA00022892"/>
    </source>
</evidence>
<evidence type="ECO:0000256" key="9">
    <source>
        <dbReference type="ARBA" id="ARBA00023136"/>
    </source>
</evidence>
<name>D0A2F0_TRYB9</name>
<evidence type="ECO:0000259" key="14">
    <source>
        <dbReference type="Pfam" id="PF01217"/>
    </source>
</evidence>
<dbReference type="GO" id="GO:0006890">
    <property type="term" value="P:retrograde vesicle-mediated transport, Golgi to endoplasmic reticulum"/>
    <property type="evidence" value="ECO:0007669"/>
    <property type="project" value="UniProtKB-UniRule"/>
</dbReference>
<dbReference type="InterPro" id="IPR022775">
    <property type="entry name" value="AP_mu_sigma_su"/>
</dbReference>
<keyword evidence="6 12" id="KW-0931">ER-Golgi transport</keyword>
<evidence type="ECO:0000256" key="12">
    <source>
        <dbReference type="RuleBase" id="RU366053"/>
    </source>
</evidence>
<keyword evidence="9 12" id="KW-0472">Membrane</keyword>
<comment type="function">
    <text evidence="11">The coatomer is a cytosolic protein complex that binds to dilysine motifs and reversibly associates with Golgi non-clathrin-coated vesicles, which further mediate biosynthetic protein transport from the ER, via the Golgi up to the trans Golgi network. Coatomer complex is required for budding from Golgi membranes, and is essential for the retrograde Golgi-to-ER transport of dilysine-tagged proteins. The zeta subunit may be involved in regulating the coat assembly and, hence, the rate of biosynthetic protein transport due to its association-dissociation properties with the coatomer complex.</text>
</comment>
<evidence type="ECO:0000313" key="15">
    <source>
        <dbReference type="EMBL" id="CBH15444.1"/>
    </source>
</evidence>
<accession>D0A2F0</accession>
<comment type="subunit">
    <text evidence="3 12">Oligomeric complex that consists of at least the alpha, beta, beta', gamma, delta, epsilon and zeta subunits.</text>
</comment>